<name>A0A645I4S2_9ZZZZ</name>
<dbReference type="AlphaFoldDB" id="A0A645I4S2"/>
<proteinExistence type="predicted"/>
<evidence type="ECO:0000313" key="1">
    <source>
        <dbReference type="EMBL" id="MPN43414.1"/>
    </source>
</evidence>
<protein>
    <submittedName>
        <fullName evidence="1">Uncharacterized protein</fullName>
    </submittedName>
</protein>
<organism evidence="1">
    <name type="scientific">bioreactor metagenome</name>
    <dbReference type="NCBI Taxonomy" id="1076179"/>
    <lineage>
        <taxon>unclassified sequences</taxon>
        <taxon>metagenomes</taxon>
        <taxon>ecological metagenomes</taxon>
    </lineage>
</organism>
<accession>A0A645I4S2</accession>
<comment type="caution">
    <text evidence="1">The sequence shown here is derived from an EMBL/GenBank/DDBJ whole genome shotgun (WGS) entry which is preliminary data.</text>
</comment>
<gene>
    <name evidence="1" type="ORF">SDC9_190974</name>
</gene>
<reference evidence="1" key="1">
    <citation type="submission" date="2019-08" db="EMBL/GenBank/DDBJ databases">
        <authorList>
            <person name="Kucharzyk K."/>
            <person name="Murdoch R.W."/>
            <person name="Higgins S."/>
            <person name="Loffler F."/>
        </authorList>
    </citation>
    <scope>NUCLEOTIDE SEQUENCE</scope>
</reference>
<sequence length="126" mass="13719">MVDLAGPGEIGHVDHTVQTVFELNKRTVAGEVADFALDLRTRRIFLGCQFPGVGFELADGERDFLLFAVGADDNGFDIVTHFEDVGSLGDALGPGEFGHVDQTLDSRLQFDKCAVGNQVDHFTFDM</sequence>
<dbReference type="EMBL" id="VSSQ01101802">
    <property type="protein sequence ID" value="MPN43414.1"/>
    <property type="molecule type" value="Genomic_DNA"/>
</dbReference>